<name>A0A9W9UQ64_PENBR</name>
<organism evidence="1 2">
    <name type="scientific">Penicillium brevicompactum</name>
    <dbReference type="NCBI Taxonomy" id="5074"/>
    <lineage>
        <taxon>Eukaryota</taxon>
        <taxon>Fungi</taxon>
        <taxon>Dikarya</taxon>
        <taxon>Ascomycota</taxon>
        <taxon>Pezizomycotina</taxon>
        <taxon>Eurotiomycetes</taxon>
        <taxon>Eurotiomycetidae</taxon>
        <taxon>Eurotiales</taxon>
        <taxon>Aspergillaceae</taxon>
        <taxon>Penicillium</taxon>
    </lineage>
</organism>
<evidence type="ECO:0008006" key="3">
    <source>
        <dbReference type="Google" id="ProtNLM"/>
    </source>
</evidence>
<reference evidence="1" key="2">
    <citation type="journal article" date="2023" name="IMA Fungus">
        <title>Comparative genomic study of the Penicillium genus elucidates a diverse pangenome and 15 lateral gene transfer events.</title>
        <authorList>
            <person name="Petersen C."/>
            <person name="Sorensen T."/>
            <person name="Nielsen M.R."/>
            <person name="Sondergaard T.E."/>
            <person name="Sorensen J.L."/>
            <person name="Fitzpatrick D.A."/>
            <person name="Frisvad J.C."/>
            <person name="Nielsen K.L."/>
        </authorList>
    </citation>
    <scope>NUCLEOTIDE SEQUENCE</scope>
    <source>
        <strain evidence="1">IBT 35675</strain>
    </source>
</reference>
<evidence type="ECO:0000313" key="2">
    <source>
        <dbReference type="Proteomes" id="UP001148299"/>
    </source>
</evidence>
<sequence length="911" mass="104344">MADPFSITTGTVGIISLGIQLCKEITTYVDSWRGYDADLESIRWKAESLKEPLKQLRDFVEDTKVTDPNTANDITDKASELKRHLTRLEKRLTQAKPVISDSRTDKFRNKLKKAAYPVRARDALRDIKDDLESVQSIIEFALTIFTAKRTQKTSQSTERILELVEKVHLTLSTIPQNIMLPPSVLKSLCDHCDEHANLADLKSQFNSTTQDDDFDLDVDARLSSMMLSTKRARREDSTKILFRYYSGWLARQITLSFSLSHAAGAFSIAPILEVRVYRGPDSWVEKVGLRRSLWNIMYMHSSDSLQESENKLISVFQQAISTGKFGPGDLWEDGMSVVRHIMWLMNVVRSQYAGVFGPQRGYLFTKFLRFMIECGYNLKLEPESFMPDVMNARWEADNYIFALYLINHGAIVDSLPVTRHGKENMRRLLRRDTELCKVVDLPEIAKIILLESEQELREALQSGNKKLTSGPNGHPSLLELAVGWPGGVHVLLEFGAEASEVNLSKCPYKTDETDDSDCGDYYSCKSKKARLLLINEYANRRKKLLDVARRCLPSERLAKILGEFSSESILDFHAPQIYTELISNGRPVHRSMQYDLEDYQPLYHSCHYDLDLWDDLYRAGFRDIDSPSFQGLTPLMSCALHDKIRRDHLVWLVDKGASMLDRLPSSNSTIAHRVSSLFADHLVSDIIPGASSSKIILDWLDWAKKSKGSIALIPSVQDCCVCACCHGGCTTLSVALRKWNERFRCHTRGKLRAEYLWFLISLIDLTETTIERDHSIIRILTFEALGLRHTCCVEIDNPCSEFYEDDVMDREEVQNIQDEDKHRYKQLDQLVARFDTWFDELELPIMEFLSGPWHSHMVEVLSNRDSYDEEHLRQTRDLGIFLEPVDFDEVPQLVHILGHQVEELEAEDAAC</sequence>
<dbReference type="Proteomes" id="UP001148299">
    <property type="component" value="Unassembled WGS sequence"/>
</dbReference>
<dbReference type="AlphaFoldDB" id="A0A9W9UQ64"/>
<proteinExistence type="predicted"/>
<gene>
    <name evidence="1" type="ORF">N7541_006047</name>
</gene>
<comment type="caution">
    <text evidence="1">The sequence shown here is derived from an EMBL/GenBank/DDBJ whole genome shotgun (WGS) entry which is preliminary data.</text>
</comment>
<keyword evidence="2" id="KW-1185">Reference proteome</keyword>
<dbReference type="EMBL" id="JAPZBR010000005">
    <property type="protein sequence ID" value="KAJ5353483.1"/>
    <property type="molecule type" value="Genomic_DNA"/>
</dbReference>
<evidence type="ECO:0000313" key="1">
    <source>
        <dbReference type="EMBL" id="KAJ5353483.1"/>
    </source>
</evidence>
<reference evidence="1" key="1">
    <citation type="submission" date="2022-12" db="EMBL/GenBank/DDBJ databases">
        <authorList>
            <person name="Petersen C."/>
        </authorList>
    </citation>
    <scope>NUCLEOTIDE SEQUENCE</scope>
    <source>
        <strain evidence="1">IBT 35675</strain>
    </source>
</reference>
<accession>A0A9W9UQ64</accession>
<protein>
    <recommendedName>
        <fullName evidence="3">Fungal N-terminal domain-containing protein</fullName>
    </recommendedName>
</protein>